<evidence type="ECO:0000256" key="2">
    <source>
        <dbReference type="ARBA" id="ARBA00022475"/>
    </source>
</evidence>
<dbReference type="Gene3D" id="1.20.1250.20">
    <property type="entry name" value="MFS general substrate transporter like domains"/>
    <property type="match status" value="1"/>
</dbReference>
<dbReference type="AlphaFoldDB" id="A0A1I6M552"/>
<dbReference type="InterPro" id="IPR011701">
    <property type="entry name" value="MFS"/>
</dbReference>
<feature type="transmembrane region" description="Helical" evidence="6">
    <location>
        <begin position="373"/>
        <end position="396"/>
    </location>
</feature>
<evidence type="ECO:0000256" key="6">
    <source>
        <dbReference type="SAM" id="Phobius"/>
    </source>
</evidence>
<feature type="transmembrane region" description="Helical" evidence="6">
    <location>
        <begin position="265"/>
        <end position="283"/>
    </location>
</feature>
<dbReference type="PANTHER" id="PTHR43124">
    <property type="entry name" value="PURINE EFFLUX PUMP PBUE"/>
    <property type="match status" value="1"/>
</dbReference>
<feature type="transmembrane region" description="Helical" evidence="6">
    <location>
        <begin position="66"/>
        <end position="91"/>
    </location>
</feature>
<evidence type="ECO:0000256" key="4">
    <source>
        <dbReference type="ARBA" id="ARBA00022989"/>
    </source>
</evidence>
<protein>
    <submittedName>
        <fullName evidence="8">Cyanate permease</fullName>
    </submittedName>
</protein>
<dbReference type="InterPro" id="IPR050189">
    <property type="entry name" value="MFS_Efflux_Transporters"/>
</dbReference>
<feature type="transmembrane region" description="Helical" evidence="6">
    <location>
        <begin position="98"/>
        <end position="115"/>
    </location>
</feature>
<dbReference type="RefSeq" id="WP_165611349.1">
    <property type="nucleotide sequence ID" value="NZ_FOZG01000003.1"/>
</dbReference>
<feature type="domain" description="Major facilitator superfamily (MFS) profile" evidence="7">
    <location>
        <begin position="29"/>
        <end position="403"/>
    </location>
</feature>
<evidence type="ECO:0000256" key="1">
    <source>
        <dbReference type="ARBA" id="ARBA00004651"/>
    </source>
</evidence>
<feature type="transmembrane region" description="Helical" evidence="6">
    <location>
        <begin position="350"/>
        <end position="367"/>
    </location>
</feature>
<feature type="transmembrane region" description="Helical" evidence="6">
    <location>
        <begin position="186"/>
        <end position="205"/>
    </location>
</feature>
<keyword evidence="5 6" id="KW-0472">Membrane</keyword>
<sequence>MAAVAAVPAMEEPSTSPAVALPRWRRWLIMFILLTGGIKTTLAFTTVVPALQLIAAHFRGEGDGILGAQFVVTMAPVGMATAGLVAGWIVSRGGLRRTLFLSLTACSITGLSQLWINSLPLLLADRFIVGCAVVVSDVAMTSILAAQFTGKARSRIVGLRQAISSAGTVSTMLVAGYLAQNFGWRAPSWMFLVPVVMLVLALIAWDRPIVLPKMVQSKERFSVAQLWPIYVLSLAMSVAHTMPSFQMPFLLRENGVTDAVLVSRVPALSAFISIAAAAGFGFVYGAIGRWTLILAASFMGIGFIGVGFAPTYQTILLCVMIEGVGAGWTIPFFSTRLLDRVTPMQRSQALGFLTTSLFLGHFINPILTAPLRIYFGIHSTFVVVGSALLVGALLLAAGAMATRNRDTII</sequence>
<evidence type="ECO:0000256" key="3">
    <source>
        <dbReference type="ARBA" id="ARBA00022692"/>
    </source>
</evidence>
<evidence type="ECO:0000259" key="7">
    <source>
        <dbReference type="PROSITE" id="PS50850"/>
    </source>
</evidence>
<reference evidence="8 9" key="1">
    <citation type="submission" date="2016-10" db="EMBL/GenBank/DDBJ databases">
        <authorList>
            <person name="de Groot N.N."/>
        </authorList>
    </citation>
    <scope>NUCLEOTIDE SEQUENCE [LARGE SCALE GENOMIC DNA]</scope>
    <source>
        <strain evidence="8 9">S5-249</strain>
    </source>
</reference>
<dbReference type="Proteomes" id="UP000198824">
    <property type="component" value="Unassembled WGS sequence"/>
</dbReference>
<feature type="transmembrane region" description="Helical" evidence="6">
    <location>
        <begin position="314"/>
        <end position="338"/>
    </location>
</feature>
<feature type="transmembrane region" description="Helical" evidence="6">
    <location>
        <begin position="27"/>
        <end position="54"/>
    </location>
</feature>
<dbReference type="PANTHER" id="PTHR43124:SF3">
    <property type="entry name" value="CHLORAMPHENICOL EFFLUX PUMP RV0191"/>
    <property type="match status" value="1"/>
</dbReference>
<dbReference type="GO" id="GO:0005886">
    <property type="term" value="C:plasma membrane"/>
    <property type="evidence" value="ECO:0007669"/>
    <property type="project" value="UniProtKB-SubCell"/>
</dbReference>
<keyword evidence="3 6" id="KW-0812">Transmembrane</keyword>
<evidence type="ECO:0000256" key="5">
    <source>
        <dbReference type="ARBA" id="ARBA00023136"/>
    </source>
</evidence>
<dbReference type="InterPro" id="IPR020846">
    <property type="entry name" value="MFS_dom"/>
</dbReference>
<dbReference type="PROSITE" id="PS50850">
    <property type="entry name" value="MFS"/>
    <property type="match status" value="1"/>
</dbReference>
<dbReference type="SUPFAM" id="SSF103473">
    <property type="entry name" value="MFS general substrate transporter"/>
    <property type="match status" value="1"/>
</dbReference>
<dbReference type="InterPro" id="IPR036259">
    <property type="entry name" value="MFS_trans_sf"/>
</dbReference>
<proteinExistence type="predicted"/>
<accession>A0A1I6M552</accession>
<gene>
    <name evidence="8" type="ORF">SAMN05192580_3471</name>
</gene>
<evidence type="ECO:0000313" key="9">
    <source>
        <dbReference type="Proteomes" id="UP000198824"/>
    </source>
</evidence>
<dbReference type="GO" id="GO:0022857">
    <property type="term" value="F:transmembrane transporter activity"/>
    <property type="evidence" value="ECO:0007669"/>
    <property type="project" value="InterPro"/>
</dbReference>
<keyword evidence="9" id="KW-1185">Reference proteome</keyword>
<feature type="transmembrane region" description="Helical" evidence="6">
    <location>
        <begin position="162"/>
        <end position="180"/>
    </location>
</feature>
<feature type="transmembrane region" description="Helical" evidence="6">
    <location>
        <begin position="226"/>
        <end position="245"/>
    </location>
</feature>
<feature type="transmembrane region" description="Helical" evidence="6">
    <location>
        <begin position="127"/>
        <end position="150"/>
    </location>
</feature>
<comment type="subcellular location">
    <subcellularLocation>
        <location evidence="1">Cell membrane</location>
        <topology evidence="1">Multi-pass membrane protein</topology>
    </subcellularLocation>
</comment>
<keyword evidence="4 6" id="KW-1133">Transmembrane helix</keyword>
<keyword evidence="2" id="KW-1003">Cell membrane</keyword>
<feature type="transmembrane region" description="Helical" evidence="6">
    <location>
        <begin position="290"/>
        <end position="308"/>
    </location>
</feature>
<dbReference type="EMBL" id="FOZG01000003">
    <property type="protein sequence ID" value="SFS10816.1"/>
    <property type="molecule type" value="Genomic_DNA"/>
</dbReference>
<dbReference type="Pfam" id="PF07690">
    <property type="entry name" value="MFS_1"/>
    <property type="match status" value="2"/>
</dbReference>
<evidence type="ECO:0000313" key="8">
    <source>
        <dbReference type="EMBL" id="SFS10816.1"/>
    </source>
</evidence>
<name>A0A1I6M552_9SPHN</name>
<organism evidence="8 9">
    <name type="scientific">Sphingomonas jatrophae</name>
    <dbReference type="NCBI Taxonomy" id="1166337"/>
    <lineage>
        <taxon>Bacteria</taxon>
        <taxon>Pseudomonadati</taxon>
        <taxon>Pseudomonadota</taxon>
        <taxon>Alphaproteobacteria</taxon>
        <taxon>Sphingomonadales</taxon>
        <taxon>Sphingomonadaceae</taxon>
        <taxon>Sphingomonas</taxon>
    </lineage>
</organism>